<reference evidence="2 3" key="2">
    <citation type="submission" date="2015-05" db="EMBL/GenBank/DDBJ databases">
        <title>Lifestyle Evolution in Cyanobacterial Symbionts of Sponges.</title>
        <authorList>
            <person name="Burgsdorf I."/>
            <person name="Slaby B.M."/>
            <person name="Handley K.M."/>
            <person name="Haber M."/>
            <person name="Blom J."/>
            <person name="Marshall C.W."/>
            <person name="Gilbert J.A."/>
            <person name="Hentschel U."/>
            <person name="Steindler L."/>
        </authorList>
    </citation>
    <scope>NUCLEOTIDE SEQUENCE [LARGE SCALE GENOMIC DNA]</scope>
    <source>
        <strain evidence="2">15L</strain>
    </source>
</reference>
<organism evidence="2 3">
    <name type="scientific">Candidatus Synechococcus spongiarum 15L</name>
    <dbReference type="NCBI Taxonomy" id="1608419"/>
    <lineage>
        <taxon>Bacteria</taxon>
        <taxon>Bacillati</taxon>
        <taxon>Cyanobacteriota</taxon>
        <taxon>Cyanophyceae</taxon>
        <taxon>Synechococcales</taxon>
        <taxon>Synechococcaceae</taxon>
        <taxon>Synechococcus</taxon>
    </lineage>
</organism>
<feature type="region of interest" description="Disordered" evidence="1">
    <location>
        <begin position="1"/>
        <end position="26"/>
    </location>
</feature>
<evidence type="ECO:0000313" key="2">
    <source>
        <dbReference type="EMBL" id="KKZ11187.1"/>
    </source>
</evidence>
<reference evidence="2 3" key="1">
    <citation type="submission" date="2015-02" db="EMBL/GenBank/DDBJ databases">
        <authorList>
            <person name="Slaby B."/>
            <person name="Hentschel U."/>
        </authorList>
    </citation>
    <scope>NUCLEOTIDE SEQUENCE [LARGE SCALE GENOMIC DNA]</scope>
    <source>
        <strain evidence="2">15L</strain>
    </source>
</reference>
<sequence>MSSGNRVPDNGDGAARSARDVGKDDLSILVPAREPVGLLWLRTAPSSSPLELGADFGSAATPASGSAPANKVLTSK</sequence>
<gene>
    <name evidence="2" type="ORF">TQ37_07600</name>
</gene>
<evidence type="ECO:0000256" key="1">
    <source>
        <dbReference type="SAM" id="MobiDB-lite"/>
    </source>
</evidence>
<dbReference type="EMBL" id="JYFQ01000150">
    <property type="protein sequence ID" value="KKZ11187.1"/>
    <property type="molecule type" value="Genomic_DNA"/>
</dbReference>
<feature type="compositionally biased region" description="Low complexity" evidence="1">
    <location>
        <begin position="57"/>
        <end position="69"/>
    </location>
</feature>
<accession>A0A0G8ATV4</accession>
<name>A0A0G8ATV4_9SYNE</name>
<protein>
    <submittedName>
        <fullName evidence="2">Uncharacterized protein</fullName>
    </submittedName>
</protein>
<dbReference type="Proteomes" id="UP000035037">
    <property type="component" value="Unassembled WGS sequence"/>
</dbReference>
<feature type="compositionally biased region" description="Basic and acidic residues" evidence="1">
    <location>
        <begin position="17"/>
        <end position="26"/>
    </location>
</feature>
<proteinExistence type="predicted"/>
<dbReference type="AlphaFoldDB" id="A0A0G8ATV4"/>
<comment type="caution">
    <text evidence="2">The sequence shown here is derived from an EMBL/GenBank/DDBJ whole genome shotgun (WGS) entry which is preliminary data.</text>
</comment>
<evidence type="ECO:0000313" key="3">
    <source>
        <dbReference type="Proteomes" id="UP000035037"/>
    </source>
</evidence>
<feature type="region of interest" description="Disordered" evidence="1">
    <location>
        <begin position="51"/>
        <end position="76"/>
    </location>
</feature>